<organism evidence="18 19">
    <name type="scientific">Centropus bengalensis</name>
    <name type="common">lesser coucal</name>
    <dbReference type="NCBI Taxonomy" id="1463675"/>
    <lineage>
        <taxon>Eukaryota</taxon>
        <taxon>Metazoa</taxon>
        <taxon>Chordata</taxon>
        <taxon>Craniata</taxon>
        <taxon>Vertebrata</taxon>
        <taxon>Euteleostomi</taxon>
        <taxon>Archelosauria</taxon>
        <taxon>Archosauria</taxon>
        <taxon>Dinosauria</taxon>
        <taxon>Saurischia</taxon>
        <taxon>Theropoda</taxon>
        <taxon>Coelurosauria</taxon>
        <taxon>Aves</taxon>
        <taxon>Neognathae</taxon>
        <taxon>Neoaves</taxon>
        <taxon>Otidimorphae</taxon>
        <taxon>Cuculiformes</taxon>
        <taxon>Centropidae</taxon>
        <taxon>Centropus</taxon>
    </lineage>
</organism>
<evidence type="ECO:0000256" key="10">
    <source>
        <dbReference type="ARBA" id="ARBA00068865"/>
    </source>
</evidence>
<gene>
    <name evidence="18" type="primary">Cdk5rap1</name>
    <name evidence="18" type="ORF">CENBEN_R03904</name>
</gene>
<feature type="non-terminal residue" evidence="18">
    <location>
        <position position="1"/>
    </location>
</feature>
<reference evidence="18 19" key="1">
    <citation type="submission" date="2020-02" db="EMBL/GenBank/DDBJ databases">
        <title>Bird 10,000 Genomes (B10K) Project - Family phase.</title>
        <authorList>
            <person name="Zhang G."/>
        </authorList>
    </citation>
    <scope>NUCLEOTIDE SEQUENCE [LARGE SCALE GENOMIC DNA]</scope>
    <source>
        <strain evidence="18">B10K-DU-017-21</strain>
    </source>
</reference>
<evidence type="ECO:0000256" key="13">
    <source>
        <dbReference type="ARBA" id="ARBA00078249"/>
    </source>
</evidence>
<evidence type="ECO:0000259" key="17">
    <source>
        <dbReference type="PROSITE" id="PS51918"/>
    </source>
</evidence>
<keyword evidence="19" id="KW-1185">Reference proteome</keyword>
<evidence type="ECO:0000256" key="5">
    <source>
        <dbReference type="ARBA" id="ARBA00022723"/>
    </source>
</evidence>
<dbReference type="InterPro" id="IPR038135">
    <property type="entry name" value="Methylthiotransferase_N_sf"/>
</dbReference>
<dbReference type="Gene3D" id="3.80.30.20">
    <property type="entry name" value="tm_1862 like domain"/>
    <property type="match status" value="1"/>
</dbReference>
<comment type="caution">
    <text evidence="18">The sequence shown here is derived from an EMBL/GenBank/DDBJ whole genome shotgun (WGS) entry which is preliminary data.</text>
</comment>
<dbReference type="SUPFAM" id="SSF102114">
    <property type="entry name" value="Radical SAM enzymes"/>
    <property type="match status" value="1"/>
</dbReference>
<sequence length="488" mass="54154">VYLETYGCQMNVSDTEIAWAILQKNGYTRTKDLEEADVVLLVTCSVREKAEQAIWNRLQHLKALKARRAHFPLRVGILGTRRDARQRALLAMSPLCYLFRSDGIKPVLQRGKGCGGNGGELLGAAVLGHVTMPHIVLVWRWSGDGALPLGRSIMRGCDNMCSYCIVPFTRGRERSRPVASILQEVKMLSDQGVKEVTLLGQNVNSYRDTSEVQFQAAAAPALSRGFSTVYKAKPGGLRFAHLLDQVSRIDPEMRIRFTSPHPKDFPDEASVLQLIQERHNICKQLHLPAQSGSTRVLEAMRRGYTREAYLELVQHVRESIPGVSLSSDFIAGFCGETEEDHQQTVSLLREGRYNIGFLFAYSMRQKTRAYHRLHDDVPAAVKKQRLEELIAVFREEAARSNGAMVGQSQLVLVEGPSKRSASELCGRNDGNIKVIFPDAETEDAVGCRAPVRAQPGDYVLVKVTSASSQTLKGVLLCRTTLSRSAAPH</sequence>
<dbReference type="GO" id="GO:0051246">
    <property type="term" value="P:regulation of protein metabolic process"/>
    <property type="evidence" value="ECO:0007669"/>
    <property type="project" value="UniProtKB-ARBA"/>
</dbReference>
<dbReference type="InterPro" id="IPR013848">
    <property type="entry name" value="Methylthiotransferase_N"/>
</dbReference>
<evidence type="ECO:0000259" key="16">
    <source>
        <dbReference type="PROSITE" id="PS51449"/>
    </source>
</evidence>
<accession>A0A852M8Z7</accession>
<protein>
    <recommendedName>
        <fullName evidence="10">Mitochondrial tRNA methylthiotransferase CDK5RAP1</fullName>
        <ecNumber evidence="8">2.8.4.3</ecNumber>
    </recommendedName>
    <alternativeName>
        <fullName evidence="14">CDK5 activator-binding protein C42</fullName>
    </alternativeName>
    <alternativeName>
        <fullName evidence="12">CDK5 regulatory subunit-associated protein 1</fullName>
    </alternativeName>
    <alternativeName>
        <fullName evidence="13">mt-tRNA-2-methylthio-N6-dimethylallyladenosine synthase</fullName>
    </alternativeName>
    <alternativeName>
        <fullName evidence="11">mt-tRNA-N6-(dimethylallyl)adenosine(37) methylthiotransferase</fullName>
    </alternativeName>
</protein>
<dbReference type="InterPro" id="IPR007197">
    <property type="entry name" value="rSAM"/>
</dbReference>
<feature type="non-terminal residue" evidence="18">
    <location>
        <position position="488"/>
    </location>
</feature>
<dbReference type="EMBL" id="WBNK01001079">
    <property type="protein sequence ID" value="NXX96497.1"/>
    <property type="molecule type" value="Genomic_DNA"/>
</dbReference>
<dbReference type="InterPro" id="IPR058240">
    <property type="entry name" value="rSAM_sf"/>
</dbReference>
<evidence type="ECO:0000256" key="2">
    <source>
        <dbReference type="ARBA" id="ARBA00009815"/>
    </source>
</evidence>
<dbReference type="FunFam" id="3.80.30.20:FF:000003">
    <property type="entry name" value="CDK5 regulatory subunit-associated protein 1"/>
    <property type="match status" value="1"/>
</dbReference>
<dbReference type="GO" id="GO:0035597">
    <property type="term" value="F:tRNA-2-methylthio-N(6)-dimethylallyladenosine(37) synthase activity"/>
    <property type="evidence" value="ECO:0007669"/>
    <property type="project" value="UniProtKB-EC"/>
</dbReference>
<dbReference type="PROSITE" id="PS50926">
    <property type="entry name" value="TRAM"/>
    <property type="match status" value="1"/>
</dbReference>
<dbReference type="NCBIfam" id="TIGR00089">
    <property type="entry name" value="MiaB/RimO family radical SAM methylthiotransferase"/>
    <property type="match status" value="1"/>
</dbReference>
<comment type="cofactor">
    <cofactor evidence="1">
        <name>[4Fe-4S] cluster</name>
        <dbReference type="ChEBI" id="CHEBI:49883"/>
    </cofactor>
</comment>
<dbReference type="EC" id="2.8.4.3" evidence="8"/>
<evidence type="ECO:0000256" key="9">
    <source>
        <dbReference type="ARBA" id="ARBA00052587"/>
    </source>
</evidence>
<dbReference type="GO" id="GO:0051539">
    <property type="term" value="F:4 iron, 4 sulfur cluster binding"/>
    <property type="evidence" value="ECO:0007669"/>
    <property type="project" value="UniProtKB-KW"/>
</dbReference>
<dbReference type="PANTHER" id="PTHR43020:SF2">
    <property type="entry name" value="MITOCHONDRIAL TRNA METHYLTHIOTRANSFERASE CDK5RAP1"/>
    <property type="match status" value="1"/>
</dbReference>
<dbReference type="FunFam" id="3.40.50.12160:FF:000003">
    <property type="entry name" value="CDK5 regulatory subunit-associated protein 1"/>
    <property type="match status" value="1"/>
</dbReference>
<evidence type="ECO:0000256" key="3">
    <source>
        <dbReference type="ARBA" id="ARBA00022485"/>
    </source>
</evidence>
<evidence type="ECO:0000256" key="1">
    <source>
        <dbReference type="ARBA" id="ARBA00001966"/>
    </source>
</evidence>
<dbReference type="InterPro" id="IPR023404">
    <property type="entry name" value="rSAM_horseshoe"/>
</dbReference>
<evidence type="ECO:0000256" key="8">
    <source>
        <dbReference type="ARBA" id="ARBA00033765"/>
    </source>
</evidence>
<dbReference type="GO" id="GO:0005829">
    <property type="term" value="C:cytosol"/>
    <property type="evidence" value="ECO:0007669"/>
    <property type="project" value="TreeGrafter"/>
</dbReference>
<keyword evidence="4" id="KW-0949">S-adenosyl-L-methionine</keyword>
<comment type="similarity">
    <text evidence="2">Belongs to the methylthiotransferase family. MiaB subfamily.</text>
</comment>
<dbReference type="SFLD" id="SFLDG01061">
    <property type="entry name" value="methylthiotransferase"/>
    <property type="match status" value="1"/>
</dbReference>
<proteinExistence type="inferred from homology"/>
<feature type="domain" description="Radical SAM core" evidence="17">
    <location>
        <begin position="143"/>
        <end position="399"/>
    </location>
</feature>
<evidence type="ECO:0000313" key="18">
    <source>
        <dbReference type="EMBL" id="NXX96497.1"/>
    </source>
</evidence>
<keyword evidence="7" id="KW-0411">Iron-sulfur</keyword>
<dbReference type="Proteomes" id="UP000632886">
    <property type="component" value="Unassembled WGS sequence"/>
</dbReference>
<dbReference type="SFLD" id="SFLDS00029">
    <property type="entry name" value="Radical_SAM"/>
    <property type="match status" value="2"/>
</dbReference>
<keyword evidence="3" id="KW-0004">4Fe-4S</keyword>
<dbReference type="InterPro" id="IPR006638">
    <property type="entry name" value="Elp3/MiaA/NifB-like_rSAM"/>
</dbReference>
<comment type="catalytic activity">
    <reaction evidence="9">
        <text>N(6)-dimethylallyladenosine(37) in tRNA + (sulfur carrier)-SH + AH2 + 2 S-adenosyl-L-methionine = 2-methylsulfanyl-N(6)-dimethylallyladenosine(37) in tRNA + (sulfur carrier)-H + 5'-deoxyadenosine + L-methionine + A + S-adenosyl-L-homocysteine + 2 H(+)</text>
        <dbReference type="Rhea" id="RHEA:37067"/>
        <dbReference type="Rhea" id="RHEA-COMP:10375"/>
        <dbReference type="Rhea" id="RHEA-COMP:10376"/>
        <dbReference type="Rhea" id="RHEA-COMP:14737"/>
        <dbReference type="Rhea" id="RHEA-COMP:14739"/>
        <dbReference type="ChEBI" id="CHEBI:13193"/>
        <dbReference type="ChEBI" id="CHEBI:15378"/>
        <dbReference type="ChEBI" id="CHEBI:17319"/>
        <dbReference type="ChEBI" id="CHEBI:17499"/>
        <dbReference type="ChEBI" id="CHEBI:29917"/>
        <dbReference type="ChEBI" id="CHEBI:57844"/>
        <dbReference type="ChEBI" id="CHEBI:57856"/>
        <dbReference type="ChEBI" id="CHEBI:59789"/>
        <dbReference type="ChEBI" id="CHEBI:64428"/>
        <dbReference type="ChEBI" id="CHEBI:74415"/>
        <dbReference type="ChEBI" id="CHEBI:74417"/>
        <dbReference type="EC" id="2.8.4.3"/>
    </reaction>
    <physiologicalReaction direction="left-to-right" evidence="9">
        <dbReference type="Rhea" id="RHEA:37068"/>
    </physiologicalReaction>
</comment>
<dbReference type="Pfam" id="PF04055">
    <property type="entry name" value="Radical_SAM"/>
    <property type="match status" value="1"/>
</dbReference>
<name>A0A852M8Z7_9AVES</name>
<dbReference type="PANTHER" id="PTHR43020">
    <property type="entry name" value="CDK5 REGULATORY SUBUNIT-ASSOCIATED PROTEIN 1"/>
    <property type="match status" value="1"/>
</dbReference>
<evidence type="ECO:0000256" key="7">
    <source>
        <dbReference type="ARBA" id="ARBA00023014"/>
    </source>
</evidence>
<dbReference type="Gene3D" id="3.40.50.12160">
    <property type="entry name" value="Methylthiotransferase, N-terminal domain"/>
    <property type="match status" value="1"/>
</dbReference>
<evidence type="ECO:0000256" key="14">
    <source>
        <dbReference type="ARBA" id="ARBA00081908"/>
    </source>
</evidence>
<dbReference type="InterPro" id="IPR002792">
    <property type="entry name" value="TRAM_dom"/>
</dbReference>
<evidence type="ECO:0000256" key="12">
    <source>
        <dbReference type="ARBA" id="ARBA00078237"/>
    </source>
</evidence>
<dbReference type="PROSITE" id="PS51449">
    <property type="entry name" value="MTTASE_N"/>
    <property type="match status" value="1"/>
</dbReference>
<evidence type="ECO:0000256" key="6">
    <source>
        <dbReference type="ARBA" id="ARBA00023004"/>
    </source>
</evidence>
<dbReference type="GO" id="GO:0005739">
    <property type="term" value="C:mitochondrion"/>
    <property type="evidence" value="ECO:0007669"/>
    <property type="project" value="TreeGrafter"/>
</dbReference>
<evidence type="ECO:0000256" key="11">
    <source>
        <dbReference type="ARBA" id="ARBA00077166"/>
    </source>
</evidence>
<dbReference type="Pfam" id="PF01938">
    <property type="entry name" value="TRAM"/>
    <property type="match status" value="1"/>
</dbReference>
<evidence type="ECO:0000256" key="4">
    <source>
        <dbReference type="ARBA" id="ARBA00022691"/>
    </source>
</evidence>
<dbReference type="InterPro" id="IPR005839">
    <property type="entry name" value="Methylthiotransferase"/>
</dbReference>
<dbReference type="SMART" id="SM00729">
    <property type="entry name" value="Elp3"/>
    <property type="match status" value="1"/>
</dbReference>
<feature type="domain" description="MTTase N-terminal" evidence="16">
    <location>
        <begin position="1"/>
        <end position="109"/>
    </location>
</feature>
<dbReference type="PROSITE" id="PS51918">
    <property type="entry name" value="RADICAL_SAM"/>
    <property type="match status" value="1"/>
</dbReference>
<evidence type="ECO:0000313" key="19">
    <source>
        <dbReference type="Proteomes" id="UP000632886"/>
    </source>
</evidence>
<evidence type="ECO:0000259" key="15">
    <source>
        <dbReference type="PROSITE" id="PS50926"/>
    </source>
</evidence>
<dbReference type="GO" id="GO:0046872">
    <property type="term" value="F:metal ion binding"/>
    <property type="evidence" value="ECO:0007669"/>
    <property type="project" value="UniProtKB-KW"/>
</dbReference>
<keyword evidence="6" id="KW-0408">Iron</keyword>
<dbReference type="Pfam" id="PF00919">
    <property type="entry name" value="UPF0004"/>
    <property type="match status" value="1"/>
</dbReference>
<feature type="domain" description="TRAM" evidence="15">
    <location>
        <begin position="402"/>
        <end position="477"/>
    </location>
</feature>
<dbReference type="SFLD" id="SFLDF00413">
    <property type="entry name" value="CDK5RAP1"/>
    <property type="match status" value="1"/>
</dbReference>
<dbReference type="AlphaFoldDB" id="A0A852M8Z7"/>
<keyword evidence="5" id="KW-0479">Metal-binding</keyword>
<dbReference type="SFLD" id="SFLDG01082">
    <property type="entry name" value="B12-binding_domain_containing"/>
    <property type="match status" value="1"/>
</dbReference>